<dbReference type="EMBL" id="JACASE010000015">
    <property type="protein sequence ID" value="KAF6405092.1"/>
    <property type="molecule type" value="Genomic_DNA"/>
</dbReference>
<evidence type="ECO:0000313" key="2">
    <source>
        <dbReference type="Proteomes" id="UP000593571"/>
    </source>
</evidence>
<dbReference type="AlphaFoldDB" id="A0A7J8C2L6"/>
<dbReference type="Proteomes" id="UP000593571">
    <property type="component" value="Unassembled WGS sequence"/>
</dbReference>
<keyword evidence="2" id="KW-1185">Reference proteome</keyword>
<reference evidence="1 2" key="1">
    <citation type="journal article" date="2020" name="Nature">
        <title>Six reference-quality genomes reveal evolution of bat adaptations.</title>
        <authorList>
            <person name="Jebb D."/>
            <person name="Huang Z."/>
            <person name="Pippel M."/>
            <person name="Hughes G.M."/>
            <person name="Lavrichenko K."/>
            <person name="Devanna P."/>
            <person name="Winkler S."/>
            <person name="Jermiin L.S."/>
            <person name="Skirmuntt E.C."/>
            <person name="Katzourakis A."/>
            <person name="Burkitt-Gray L."/>
            <person name="Ray D.A."/>
            <person name="Sullivan K.A.M."/>
            <person name="Roscito J.G."/>
            <person name="Kirilenko B.M."/>
            <person name="Davalos L.M."/>
            <person name="Corthals A.P."/>
            <person name="Power M.L."/>
            <person name="Jones G."/>
            <person name="Ransome R.D."/>
            <person name="Dechmann D.K.N."/>
            <person name="Locatelli A.G."/>
            <person name="Puechmaille S.J."/>
            <person name="Fedrigo O."/>
            <person name="Jarvis E.D."/>
            <person name="Hiller M."/>
            <person name="Vernes S.C."/>
            <person name="Myers E.W."/>
            <person name="Teeling E.C."/>
        </authorList>
    </citation>
    <scope>NUCLEOTIDE SEQUENCE [LARGE SCALE GENOMIC DNA]</scope>
    <source>
        <strain evidence="1">MRouAeg1</strain>
        <tissue evidence="1">Muscle</tissue>
    </source>
</reference>
<organism evidence="1 2">
    <name type="scientific">Rousettus aegyptiacus</name>
    <name type="common">Egyptian fruit bat</name>
    <name type="synonym">Pteropus aegyptiacus</name>
    <dbReference type="NCBI Taxonomy" id="9407"/>
    <lineage>
        <taxon>Eukaryota</taxon>
        <taxon>Metazoa</taxon>
        <taxon>Chordata</taxon>
        <taxon>Craniata</taxon>
        <taxon>Vertebrata</taxon>
        <taxon>Euteleostomi</taxon>
        <taxon>Mammalia</taxon>
        <taxon>Eutheria</taxon>
        <taxon>Laurasiatheria</taxon>
        <taxon>Chiroptera</taxon>
        <taxon>Yinpterochiroptera</taxon>
        <taxon>Pteropodoidea</taxon>
        <taxon>Pteropodidae</taxon>
        <taxon>Rousettinae</taxon>
        <taxon>Rousettus</taxon>
    </lineage>
</organism>
<comment type="caution">
    <text evidence="1">The sequence shown here is derived from an EMBL/GenBank/DDBJ whole genome shotgun (WGS) entry which is preliminary data.</text>
</comment>
<evidence type="ECO:0000313" key="1">
    <source>
        <dbReference type="EMBL" id="KAF6405092.1"/>
    </source>
</evidence>
<sequence length="121" mass="13252">MRPLNSDSPGLVCCAGHGVERCKNLEAEDLGSSAGPSGHQPSCVILAKSPALSEPQIPLLSYIGVYLANKTMTEKVFCQLLSSLRLLDLPLFSLGLFYNRLKISYPQFQNAKTSEKQHFLL</sequence>
<gene>
    <name evidence="1" type="ORF">HJG63_009403</name>
</gene>
<accession>A0A7J8C2L6</accession>
<proteinExistence type="predicted"/>
<protein>
    <submittedName>
        <fullName evidence="1">Uncharacterized protein</fullName>
    </submittedName>
</protein>
<name>A0A7J8C2L6_ROUAE</name>